<evidence type="ECO:0008006" key="3">
    <source>
        <dbReference type="Google" id="ProtNLM"/>
    </source>
</evidence>
<dbReference type="STRING" id="135208.A0A4Y9ZP83"/>
<protein>
    <recommendedName>
        <fullName evidence="3">ABM domain-containing protein</fullName>
    </recommendedName>
</protein>
<keyword evidence="2" id="KW-1185">Reference proteome</keyword>
<dbReference type="OrthoDB" id="3830579at2759"/>
<organism evidence="1 2">
    <name type="scientific">Hericium alpestre</name>
    <dbReference type="NCBI Taxonomy" id="135208"/>
    <lineage>
        <taxon>Eukaryota</taxon>
        <taxon>Fungi</taxon>
        <taxon>Dikarya</taxon>
        <taxon>Basidiomycota</taxon>
        <taxon>Agaricomycotina</taxon>
        <taxon>Agaricomycetes</taxon>
        <taxon>Russulales</taxon>
        <taxon>Hericiaceae</taxon>
        <taxon>Hericium</taxon>
    </lineage>
</organism>
<reference evidence="1 2" key="1">
    <citation type="submission" date="2019-02" db="EMBL/GenBank/DDBJ databases">
        <title>Genome sequencing of the rare red list fungi Hericium alpestre (H. flagellum).</title>
        <authorList>
            <person name="Buettner E."/>
            <person name="Kellner H."/>
        </authorList>
    </citation>
    <scope>NUCLEOTIDE SEQUENCE [LARGE SCALE GENOMIC DNA]</scope>
    <source>
        <strain evidence="1 2">DSM 108284</strain>
    </source>
</reference>
<name>A0A4Y9ZP83_9AGAM</name>
<evidence type="ECO:0000313" key="2">
    <source>
        <dbReference type="Proteomes" id="UP000298061"/>
    </source>
</evidence>
<dbReference type="SUPFAM" id="SSF54909">
    <property type="entry name" value="Dimeric alpha+beta barrel"/>
    <property type="match status" value="1"/>
</dbReference>
<proteinExistence type="predicted"/>
<dbReference type="Gene3D" id="3.30.70.100">
    <property type="match status" value="2"/>
</dbReference>
<gene>
    <name evidence="1" type="ORF">EWM64_g7938</name>
</gene>
<evidence type="ECO:0000313" key="1">
    <source>
        <dbReference type="EMBL" id="TFY76074.1"/>
    </source>
</evidence>
<accession>A0A4Y9ZP83</accession>
<sequence>MASIWLMRRSTYAGLAVEDETKAFIFTRWASLQAHIDFTKSPLFDELKEALGPLLAGPLEEALAVEHVDFRKNPAGSLAAPITEIARFTLKAGHTKEQLVPLLDQLGEITTVPFVAQTWGWCVENNDQAVVAIGWKSLENLPESIRELNGKAQEHVDIAVVHAKLVAF</sequence>
<dbReference type="AlphaFoldDB" id="A0A4Y9ZP83"/>
<comment type="caution">
    <text evidence="1">The sequence shown here is derived from an EMBL/GenBank/DDBJ whole genome shotgun (WGS) entry which is preliminary data.</text>
</comment>
<dbReference type="Proteomes" id="UP000298061">
    <property type="component" value="Unassembled WGS sequence"/>
</dbReference>
<dbReference type="InterPro" id="IPR011008">
    <property type="entry name" value="Dimeric_a/b-barrel"/>
</dbReference>
<dbReference type="EMBL" id="SFCI01001330">
    <property type="protein sequence ID" value="TFY76074.1"/>
    <property type="molecule type" value="Genomic_DNA"/>
</dbReference>